<protein>
    <submittedName>
        <fullName evidence="2">MarR family transcriptional regulator</fullName>
    </submittedName>
</protein>
<evidence type="ECO:0000313" key="3">
    <source>
        <dbReference type="Proteomes" id="UP000265581"/>
    </source>
</evidence>
<name>A0A371P1V5_9ACTN</name>
<comment type="caution">
    <text evidence="2">The sequence shown here is derived from an EMBL/GenBank/DDBJ whole genome shotgun (WGS) entry which is preliminary data.</text>
</comment>
<feature type="domain" description="HTH marR-type" evidence="1">
    <location>
        <begin position="1"/>
        <end position="141"/>
    </location>
</feature>
<dbReference type="AlphaFoldDB" id="A0A371P1V5"/>
<dbReference type="InterPro" id="IPR036390">
    <property type="entry name" value="WH_DNA-bd_sf"/>
</dbReference>
<dbReference type="Pfam" id="PF01047">
    <property type="entry name" value="MarR"/>
    <property type="match status" value="1"/>
</dbReference>
<dbReference type="GO" id="GO:0003700">
    <property type="term" value="F:DNA-binding transcription factor activity"/>
    <property type="evidence" value="ECO:0007669"/>
    <property type="project" value="InterPro"/>
</dbReference>
<dbReference type="PANTHER" id="PTHR39515">
    <property type="entry name" value="CONSERVED PROTEIN"/>
    <property type="match status" value="1"/>
</dbReference>
<dbReference type="SUPFAM" id="SSF46785">
    <property type="entry name" value="Winged helix' DNA-binding domain"/>
    <property type="match status" value="1"/>
</dbReference>
<proteinExistence type="predicted"/>
<evidence type="ECO:0000313" key="2">
    <source>
        <dbReference type="EMBL" id="REK69932.1"/>
    </source>
</evidence>
<dbReference type="RefSeq" id="WP_119704529.1">
    <property type="nucleotide sequence ID" value="NZ_JBHSOI010000002.1"/>
</dbReference>
<reference evidence="2 3" key="1">
    <citation type="submission" date="2018-08" db="EMBL/GenBank/DDBJ databases">
        <title>Aeromicrobium sp. M2KJ-4, whole genome shotgun sequence.</title>
        <authorList>
            <person name="Tuo L."/>
        </authorList>
    </citation>
    <scope>NUCLEOTIDE SEQUENCE [LARGE SCALE GENOMIC DNA]</scope>
    <source>
        <strain evidence="2 3">M2KJ-4</strain>
    </source>
</reference>
<gene>
    <name evidence="2" type="ORF">DX116_12125</name>
</gene>
<accession>A0A371P1V5</accession>
<dbReference type="OrthoDB" id="8966183at2"/>
<dbReference type="Gene3D" id="1.10.10.10">
    <property type="entry name" value="Winged helix-like DNA-binding domain superfamily/Winged helix DNA-binding domain"/>
    <property type="match status" value="1"/>
</dbReference>
<dbReference type="Proteomes" id="UP000265581">
    <property type="component" value="Unassembled WGS sequence"/>
</dbReference>
<dbReference type="PROSITE" id="PS50995">
    <property type="entry name" value="HTH_MARR_2"/>
    <property type="match status" value="1"/>
</dbReference>
<evidence type="ECO:0000259" key="1">
    <source>
        <dbReference type="PROSITE" id="PS50995"/>
    </source>
</evidence>
<dbReference type="InterPro" id="IPR052526">
    <property type="entry name" value="HTH-type_Bedaq_tolerance"/>
</dbReference>
<dbReference type="PANTHER" id="PTHR39515:SF2">
    <property type="entry name" value="HTH-TYPE TRANSCRIPTIONAL REGULATOR RV0880"/>
    <property type="match status" value="1"/>
</dbReference>
<dbReference type="InterPro" id="IPR036388">
    <property type="entry name" value="WH-like_DNA-bd_sf"/>
</dbReference>
<organism evidence="2 3">
    <name type="scientific">Aeromicrobium endophyticum</name>
    <dbReference type="NCBI Taxonomy" id="2292704"/>
    <lineage>
        <taxon>Bacteria</taxon>
        <taxon>Bacillati</taxon>
        <taxon>Actinomycetota</taxon>
        <taxon>Actinomycetes</taxon>
        <taxon>Propionibacteriales</taxon>
        <taxon>Nocardioidaceae</taxon>
        <taxon>Aeromicrobium</taxon>
    </lineage>
</organism>
<dbReference type="InterPro" id="IPR000835">
    <property type="entry name" value="HTH_MarR-typ"/>
</dbReference>
<dbReference type="SMART" id="SM00347">
    <property type="entry name" value="HTH_MARR"/>
    <property type="match status" value="1"/>
</dbReference>
<sequence length="141" mass="15045">MLQPHLAELAPVLREFALSLVRDAPQDSLSRTAAATLSLLERTGPQRITTLASHESVSQPAMTGLVQRLEAQGLASRRSDPHDGRAALIAITATGSERLAARRQGHEDAITARLDLLSAYDRALLAAATPALTHLMESHVA</sequence>
<keyword evidence="3" id="KW-1185">Reference proteome</keyword>
<dbReference type="EMBL" id="QUBR01000002">
    <property type="protein sequence ID" value="REK69932.1"/>
    <property type="molecule type" value="Genomic_DNA"/>
</dbReference>